<name>A0A8S1H346_9PELO</name>
<keyword evidence="12" id="KW-1185">Reference proteome</keyword>
<evidence type="ECO:0000313" key="11">
    <source>
        <dbReference type="EMBL" id="CAD6189911.1"/>
    </source>
</evidence>
<dbReference type="InterPro" id="IPR036060">
    <property type="entry name" value="Znf_C2H2C_sf"/>
</dbReference>
<evidence type="ECO:0000313" key="12">
    <source>
        <dbReference type="Proteomes" id="UP000835052"/>
    </source>
</evidence>
<dbReference type="Gene3D" id="4.10.320.30">
    <property type="match status" value="1"/>
</dbReference>
<dbReference type="InterPro" id="IPR002515">
    <property type="entry name" value="Znf_C2H2C"/>
</dbReference>
<keyword evidence="8" id="KW-0804">Transcription</keyword>
<keyword evidence="7" id="KW-0805">Transcription regulation</keyword>
<keyword evidence="9" id="KW-0539">Nucleus</keyword>
<dbReference type="Proteomes" id="UP000835052">
    <property type="component" value="Unassembled WGS sequence"/>
</dbReference>
<protein>
    <submittedName>
        <fullName evidence="11">Uncharacterized protein</fullName>
    </submittedName>
</protein>
<dbReference type="GO" id="GO:0008270">
    <property type="term" value="F:zinc ion binding"/>
    <property type="evidence" value="ECO:0007669"/>
    <property type="project" value="UniProtKB-KW"/>
</dbReference>
<keyword evidence="5" id="KW-0863">Zinc-finger</keyword>
<comment type="caution">
    <text evidence="11">The sequence shown here is derived from an EMBL/GenBank/DDBJ whole genome shotgun (WGS) entry which is preliminary data.</text>
</comment>
<evidence type="ECO:0000256" key="10">
    <source>
        <dbReference type="SAM" id="MobiDB-lite"/>
    </source>
</evidence>
<dbReference type="GO" id="GO:0006355">
    <property type="term" value="P:regulation of DNA-templated transcription"/>
    <property type="evidence" value="ECO:0007669"/>
    <property type="project" value="InterPro"/>
</dbReference>
<evidence type="ECO:0000256" key="5">
    <source>
        <dbReference type="ARBA" id="ARBA00022771"/>
    </source>
</evidence>
<dbReference type="PANTHER" id="PTHR10816:SF15">
    <property type="entry name" value="MYELIN TRANSCRIPTION FACTOR 1-LIKE PROTEIN"/>
    <property type="match status" value="1"/>
</dbReference>
<proteinExistence type="inferred from homology"/>
<dbReference type="AlphaFoldDB" id="A0A8S1H346"/>
<dbReference type="FunFam" id="4.10.320.30:FF:000001">
    <property type="entry name" value="Myelin transcription factor 1-like, a"/>
    <property type="match status" value="1"/>
</dbReference>
<dbReference type="GO" id="GO:0005634">
    <property type="term" value="C:nucleus"/>
    <property type="evidence" value="ECO:0007669"/>
    <property type="project" value="UniProtKB-SubCell"/>
</dbReference>
<dbReference type="Pfam" id="PF01530">
    <property type="entry name" value="zf-C2HC"/>
    <property type="match status" value="1"/>
</dbReference>
<accession>A0A8S1H346</accession>
<keyword evidence="4" id="KW-0677">Repeat</keyword>
<sequence>MVDLSVLALRQDTVLRCTTPGCTGKGHVNNNRTSHRSLSGCPIAHQEKLARKGIKVTPQRPRSPTGSRSILGEESPLDLTLRGLSQMIPPQMAGMMPSSAVMEALIQFASKATADQKIMDEEAEENDQSMTEPQPTSPPPSPLEVVDKPVEEEPKQLVQLPQPPMIPVSLSESLLKAAMMGQTGLPTAPPQLPPFPFPQMPPQMQPMLNQQMLTQLFLAQFQVQPGF</sequence>
<dbReference type="SUPFAM" id="SSF103637">
    <property type="entry name" value="CCHHC domain"/>
    <property type="match status" value="1"/>
</dbReference>
<organism evidence="11 12">
    <name type="scientific">Caenorhabditis auriculariae</name>
    <dbReference type="NCBI Taxonomy" id="2777116"/>
    <lineage>
        <taxon>Eukaryota</taxon>
        <taxon>Metazoa</taxon>
        <taxon>Ecdysozoa</taxon>
        <taxon>Nematoda</taxon>
        <taxon>Chromadorea</taxon>
        <taxon>Rhabditida</taxon>
        <taxon>Rhabditina</taxon>
        <taxon>Rhabditomorpha</taxon>
        <taxon>Rhabditoidea</taxon>
        <taxon>Rhabditidae</taxon>
        <taxon>Peloderinae</taxon>
        <taxon>Caenorhabditis</taxon>
    </lineage>
</organism>
<evidence type="ECO:0000256" key="3">
    <source>
        <dbReference type="ARBA" id="ARBA00022723"/>
    </source>
</evidence>
<feature type="region of interest" description="Disordered" evidence="10">
    <location>
        <begin position="122"/>
        <end position="148"/>
    </location>
</feature>
<dbReference type="OrthoDB" id="10069059at2759"/>
<dbReference type="GO" id="GO:0007399">
    <property type="term" value="P:nervous system development"/>
    <property type="evidence" value="ECO:0007669"/>
    <property type="project" value="UniProtKB-KW"/>
</dbReference>
<comment type="similarity">
    <text evidence="2">Belongs to the MYT1 family.</text>
</comment>
<reference evidence="11" key="1">
    <citation type="submission" date="2020-10" db="EMBL/GenBank/DDBJ databases">
        <authorList>
            <person name="Kikuchi T."/>
        </authorList>
    </citation>
    <scope>NUCLEOTIDE SEQUENCE</scope>
    <source>
        <strain evidence="11">NKZ352</strain>
    </source>
</reference>
<dbReference type="EMBL" id="CAJGYM010000012">
    <property type="protein sequence ID" value="CAD6189911.1"/>
    <property type="molecule type" value="Genomic_DNA"/>
</dbReference>
<dbReference type="PANTHER" id="PTHR10816">
    <property type="entry name" value="MYELIN TRANSCRIPTION FACTOR 1-RELATED"/>
    <property type="match status" value="1"/>
</dbReference>
<keyword evidence="3" id="KW-0479">Metal-binding</keyword>
<evidence type="ECO:0000256" key="2">
    <source>
        <dbReference type="ARBA" id="ARBA00010194"/>
    </source>
</evidence>
<evidence type="ECO:0000256" key="4">
    <source>
        <dbReference type="ARBA" id="ARBA00022737"/>
    </source>
</evidence>
<gene>
    <name evidence="11" type="ORF">CAUJ_LOCUS5830</name>
</gene>
<dbReference type="PROSITE" id="PS51802">
    <property type="entry name" value="ZF_CCHHC"/>
    <property type="match status" value="1"/>
</dbReference>
<evidence type="ECO:0000256" key="7">
    <source>
        <dbReference type="ARBA" id="ARBA00023015"/>
    </source>
</evidence>
<evidence type="ECO:0000256" key="1">
    <source>
        <dbReference type="ARBA" id="ARBA00004123"/>
    </source>
</evidence>
<keyword evidence="6" id="KW-0862">Zinc</keyword>
<comment type="subcellular location">
    <subcellularLocation>
        <location evidence="1">Nucleus</location>
    </subcellularLocation>
</comment>
<feature type="region of interest" description="Disordered" evidence="10">
    <location>
        <begin position="54"/>
        <end position="74"/>
    </location>
</feature>
<evidence type="ECO:0000256" key="8">
    <source>
        <dbReference type="ARBA" id="ARBA00023163"/>
    </source>
</evidence>
<evidence type="ECO:0000256" key="9">
    <source>
        <dbReference type="ARBA" id="ARBA00023242"/>
    </source>
</evidence>
<evidence type="ECO:0000256" key="6">
    <source>
        <dbReference type="ARBA" id="ARBA00022833"/>
    </source>
</evidence>